<reference evidence="1 2" key="1">
    <citation type="journal article" date="2023" name="Plants (Basel)">
        <title>Bridging the Gap: Combining Genomics and Transcriptomics Approaches to Understand Stylosanthes scabra, an Orphan Legume from the Brazilian Caatinga.</title>
        <authorList>
            <person name="Ferreira-Neto J.R.C."/>
            <person name="da Silva M.D."/>
            <person name="Binneck E."/>
            <person name="de Melo N.F."/>
            <person name="da Silva R.H."/>
            <person name="de Melo A.L.T.M."/>
            <person name="Pandolfi V."/>
            <person name="Bustamante F.O."/>
            <person name="Brasileiro-Vidal A.C."/>
            <person name="Benko-Iseppon A.M."/>
        </authorList>
    </citation>
    <scope>NUCLEOTIDE SEQUENCE [LARGE SCALE GENOMIC DNA]</scope>
    <source>
        <tissue evidence="1">Leaves</tissue>
    </source>
</reference>
<proteinExistence type="predicted"/>
<keyword evidence="2" id="KW-1185">Reference proteome</keyword>
<protein>
    <submittedName>
        <fullName evidence="1">Uncharacterized protein</fullName>
    </submittedName>
</protein>
<organism evidence="1 2">
    <name type="scientific">Stylosanthes scabra</name>
    <dbReference type="NCBI Taxonomy" id="79078"/>
    <lineage>
        <taxon>Eukaryota</taxon>
        <taxon>Viridiplantae</taxon>
        <taxon>Streptophyta</taxon>
        <taxon>Embryophyta</taxon>
        <taxon>Tracheophyta</taxon>
        <taxon>Spermatophyta</taxon>
        <taxon>Magnoliopsida</taxon>
        <taxon>eudicotyledons</taxon>
        <taxon>Gunneridae</taxon>
        <taxon>Pentapetalae</taxon>
        <taxon>rosids</taxon>
        <taxon>fabids</taxon>
        <taxon>Fabales</taxon>
        <taxon>Fabaceae</taxon>
        <taxon>Papilionoideae</taxon>
        <taxon>50 kb inversion clade</taxon>
        <taxon>dalbergioids sensu lato</taxon>
        <taxon>Dalbergieae</taxon>
        <taxon>Pterocarpus clade</taxon>
        <taxon>Stylosanthes</taxon>
    </lineage>
</organism>
<comment type="caution">
    <text evidence="1">The sequence shown here is derived from an EMBL/GenBank/DDBJ whole genome shotgun (WGS) entry which is preliminary data.</text>
</comment>
<name>A0ABU6YR52_9FABA</name>
<evidence type="ECO:0000313" key="2">
    <source>
        <dbReference type="Proteomes" id="UP001341840"/>
    </source>
</evidence>
<gene>
    <name evidence="1" type="ORF">PIB30_083226</name>
</gene>
<evidence type="ECO:0000313" key="1">
    <source>
        <dbReference type="EMBL" id="MED6212430.1"/>
    </source>
</evidence>
<dbReference type="Proteomes" id="UP001341840">
    <property type="component" value="Unassembled WGS sequence"/>
</dbReference>
<accession>A0ABU6YR52</accession>
<sequence>MCASNLRSFFSIVAVDGHFGQLALPRVFSNFRWEPTEIKVVALPLKRKLAEARRAVQVGNHRDRIADINASRLDWNLVVGVVRMVELPIPSNPSAFYQGDRILCSIPKASFALYNKTLIQEFGIYNMQHFILGVYDPQG</sequence>
<dbReference type="EMBL" id="JASCZI010242964">
    <property type="protein sequence ID" value="MED6212430.1"/>
    <property type="molecule type" value="Genomic_DNA"/>
</dbReference>